<feature type="non-terminal residue" evidence="1">
    <location>
        <position position="1"/>
    </location>
</feature>
<evidence type="ECO:0000313" key="1">
    <source>
        <dbReference type="EMBL" id="CAH2075615.1"/>
    </source>
</evidence>
<evidence type="ECO:0000313" key="2">
    <source>
        <dbReference type="Proteomes" id="UP000837857"/>
    </source>
</evidence>
<gene>
    <name evidence="1" type="ORF">IPOD504_LOCUS16949</name>
</gene>
<accession>A0ABN8J843</accession>
<keyword evidence="2" id="KW-1185">Reference proteome</keyword>
<proteinExistence type="predicted"/>
<dbReference type="EMBL" id="OW152820">
    <property type="protein sequence ID" value="CAH2075615.1"/>
    <property type="molecule type" value="Genomic_DNA"/>
</dbReference>
<organism evidence="1 2">
    <name type="scientific">Iphiclides podalirius</name>
    <name type="common">scarce swallowtail</name>
    <dbReference type="NCBI Taxonomy" id="110791"/>
    <lineage>
        <taxon>Eukaryota</taxon>
        <taxon>Metazoa</taxon>
        <taxon>Ecdysozoa</taxon>
        <taxon>Arthropoda</taxon>
        <taxon>Hexapoda</taxon>
        <taxon>Insecta</taxon>
        <taxon>Pterygota</taxon>
        <taxon>Neoptera</taxon>
        <taxon>Endopterygota</taxon>
        <taxon>Lepidoptera</taxon>
        <taxon>Glossata</taxon>
        <taxon>Ditrysia</taxon>
        <taxon>Papilionoidea</taxon>
        <taxon>Papilionidae</taxon>
        <taxon>Papilioninae</taxon>
        <taxon>Iphiclides</taxon>
    </lineage>
</organism>
<name>A0ABN8J843_9NEOP</name>
<dbReference type="Proteomes" id="UP000837857">
    <property type="component" value="Chromosome 8"/>
</dbReference>
<sequence length="110" mass="12168">MAPFPAIRWPASVRTPADYVFAGGPLMSDLITRPYRSRRTPSSLAQSIRLYIMPAGVVEPRHGRRGTVGARHRWLDPNNGIGRIIGPSALRLTRTSAPVNIMVSIECPHR</sequence>
<reference evidence="1" key="1">
    <citation type="submission" date="2022-03" db="EMBL/GenBank/DDBJ databases">
        <authorList>
            <person name="Martin H S."/>
        </authorList>
    </citation>
    <scope>NUCLEOTIDE SEQUENCE</scope>
</reference>
<evidence type="ECO:0008006" key="3">
    <source>
        <dbReference type="Google" id="ProtNLM"/>
    </source>
</evidence>
<protein>
    <recommendedName>
        <fullName evidence="3">Ribosomal protein L2</fullName>
    </recommendedName>
</protein>